<evidence type="ECO:0000259" key="1">
    <source>
        <dbReference type="Pfam" id="PF00144"/>
    </source>
</evidence>
<keyword evidence="3" id="KW-1185">Reference proteome</keyword>
<dbReference type="STRING" id="284592.Q6BM16"/>
<dbReference type="GeneID" id="2903772"/>
<proteinExistence type="predicted"/>
<organism evidence="2 3">
    <name type="scientific">Debaryomyces hansenii (strain ATCC 36239 / CBS 767 / BCRC 21394 / JCM 1990 / NBRC 0083 / IGC 2968)</name>
    <name type="common">Yeast</name>
    <name type="synonym">Torulaspora hansenii</name>
    <dbReference type="NCBI Taxonomy" id="284592"/>
    <lineage>
        <taxon>Eukaryota</taxon>
        <taxon>Fungi</taxon>
        <taxon>Dikarya</taxon>
        <taxon>Ascomycota</taxon>
        <taxon>Saccharomycotina</taxon>
        <taxon>Pichiomycetes</taxon>
        <taxon>Debaryomycetaceae</taxon>
        <taxon>Debaryomyces</taxon>
    </lineage>
</organism>
<dbReference type="VEuPathDB" id="FungiDB:DEHA2F09064g"/>
<evidence type="ECO:0000313" key="3">
    <source>
        <dbReference type="Proteomes" id="UP000000599"/>
    </source>
</evidence>
<dbReference type="InParanoid" id="Q6BM16"/>
<dbReference type="Pfam" id="PF00144">
    <property type="entry name" value="Beta-lactamase"/>
    <property type="match status" value="1"/>
</dbReference>
<dbReference type="InterPro" id="IPR001466">
    <property type="entry name" value="Beta-lactam-related"/>
</dbReference>
<dbReference type="AlphaFoldDB" id="Q6BM16"/>
<dbReference type="EMBL" id="CR382138">
    <property type="protein sequence ID" value="CAG89096.2"/>
    <property type="molecule type" value="Genomic_DNA"/>
</dbReference>
<dbReference type="KEGG" id="dha:DEHA2F09064g"/>
<dbReference type="Gene3D" id="3.40.710.10">
    <property type="entry name" value="DD-peptidase/beta-lactamase superfamily"/>
    <property type="match status" value="1"/>
</dbReference>
<dbReference type="InterPro" id="IPR050789">
    <property type="entry name" value="Diverse_Enzym_Activities"/>
</dbReference>
<name>Q6BM16_DEBHA</name>
<gene>
    <name evidence="2" type="ordered locus">DEHA2F09064g</name>
</gene>
<dbReference type="PANTHER" id="PTHR43283">
    <property type="entry name" value="BETA-LACTAMASE-RELATED"/>
    <property type="match status" value="1"/>
</dbReference>
<dbReference type="InterPro" id="IPR012338">
    <property type="entry name" value="Beta-lactam/transpept-like"/>
</dbReference>
<accession>Q6BM16</accession>
<dbReference type="HOGENOM" id="CLU_020027_11_1_1"/>
<dbReference type="OrthoDB" id="428260at2759"/>
<sequence length="421" mass="47015">MSFTVHQKKELATELNDLIGELTTPEEDSKSAKINGVIAGVTDDKETVYLNAKGVKNIETGEKMVIDNVVSFFSCTKSITCMGLLKLYEQGKVDLDAPVKNYVPQISSIGVIDADSVDLESGTFIKPPRKPLTDVTLRHLLNHTAGFSYGFLDSQYVALSMKRDPHINSISPTNALFTNDKMPLLHEPGKKWTYGHSTDWVGKVIEKVTGKRLGDYLKVSIFEPIGMSSCTFHVNNTDNMVDTHIPDRNKNLKVMKKRPLNVDPEIDMGGQGCYGTVSDYLKFIRVWLNEGMCVETNKQILKPETVNYATQNHLPPGVVVDVEDQFGVKIPSQYEADGFTLAGCAYSMNNLPTGRPKGAIYWFGLANLYFWMDLENKIGGFWACQLLPVMNMASITGFMRMEFNVYEALNNSREESTKSKL</sequence>
<dbReference type="PANTHER" id="PTHR43283:SF3">
    <property type="entry name" value="BETA-LACTAMASE FAMILY PROTEIN (AFU_ORTHOLOGUE AFUA_5G07500)"/>
    <property type="match status" value="1"/>
</dbReference>
<dbReference type="OMA" id="DKACEDQ"/>
<evidence type="ECO:0000313" key="2">
    <source>
        <dbReference type="EMBL" id="CAG89096.2"/>
    </source>
</evidence>
<dbReference type="MEROPS" id="S12.950"/>
<protein>
    <submittedName>
        <fullName evidence="2">DEHA2F09064p</fullName>
    </submittedName>
</protein>
<dbReference type="RefSeq" id="XP_460755.2">
    <property type="nucleotide sequence ID" value="XM_460755.1"/>
</dbReference>
<dbReference type="SUPFAM" id="SSF56601">
    <property type="entry name" value="beta-lactamase/transpeptidase-like"/>
    <property type="match status" value="1"/>
</dbReference>
<dbReference type="Proteomes" id="UP000000599">
    <property type="component" value="Chromosome F"/>
</dbReference>
<feature type="domain" description="Beta-lactamase-related" evidence="1">
    <location>
        <begin position="29"/>
        <end position="385"/>
    </location>
</feature>
<dbReference type="eggNOG" id="ENOG502QQGR">
    <property type="taxonomic scope" value="Eukaryota"/>
</dbReference>
<reference evidence="2 3" key="1">
    <citation type="journal article" date="2004" name="Nature">
        <title>Genome evolution in yeasts.</title>
        <authorList>
            <consortium name="Genolevures"/>
            <person name="Dujon B."/>
            <person name="Sherman D."/>
            <person name="Fischer G."/>
            <person name="Durrens P."/>
            <person name="Casaregola S."/>
            <person name="Lafontaine I."/>
            <person name="de Montigny J."/>
            <person name="Marck C."/>
            <person name="Neuveglise C."/>
            <person name="Talla E."/>
            <person name="Goffard N."/>
            <person name="Frangeul L."/>
            <person name="Aigle M."/>
            <person name="Anthouard V."/>
            <person name="Babour A."/>
            <person name="Barbe V."/>
            <person name="Barnay S."/>
            <person name="Blanchin S."/>
            <person name="Beckerich J.M."/>
            <person name="Beyne E."/>
            <person name="Bleykasten C."/>
            <person name="Boisrame A."/>
            <person name="Boyer J."/>
            <person name="Cattolico L."/>
            <person name="Confanioleri F."/>
            <person name="de Daruvar A."/>
            <person name="Despons L."/>
            <person name="Fabre E."/>
            <person name="Fairhead C."/>
            <person name="Ferry-Dumazet H."/>
            <person name="Groppi A."/>
            <person name="Hantraye F."/>
            <person name="Hennequin C."/>
            <person name="Jauniaux N."/>
            <person name="Joyet P."/>
            <person name="Kachouri R."/>
            <person name="Kerrest A."/>
            <person name="Koszul R."/>
            <person name="Lemaire M."/>
            <person name="Lesur I."/>
            <person name="Ma L."/>
            <person name="Muller H."/>
            <person name="Nicaud J.M."/>
            <person name="Nikolski M."/>
            <person name="Oztas S."/>
            <person name="Ozier-Kalogeropoulos O."/>
            <person name="Pellenz S."/>
            <person name="Potier S."/>
            <person name="Richard G.F."/>
            <person name="Straub M.L."/>
            <person name="Suleau A."/>
            <person name="Swennene D."/>
            <person name="Tekaia F."/>
            <person name="Wesolowski-Louvel M."/>
            <person name="Westhof E."/>
            <person name="Wirth B."/>
            <person name="Zeniou-Meyer M."/>
            <person name="Zivanovic I."/>
            <person name="Bolotin-Fukuhara M."/>
            <person name="Thierry A."/>
            <person name="Bouchier C."/>
            <person name="Caudron B."/>
            <person name="Scarpelli C."/>
            <person name="Gaillardin C."/>
            <person name="Weissenbach J."/>
            <person name="Wincker P."/>
            <person name="Souciet J.L."/>
        </authorList>
    </citation>
    <scope>NUCLEOTIDE SEQUENCE [LARGE SCALE GENOMIC DNA]</scope>
    <source>
        <strain evidence="3">ATCC 36239 / CBS 767 / BCRC 21394 / JCM 1990 / NBRC 0083 / IGC 2968</strain>
    </source>
</reference>